<sequence length="127" mass="14400">MHKRPSAYHQRWSFFPRVCMRGRQPSTKKLAVIALSLLALILPLYINRKQLIEPEADDGNGSDGSVLWLPRLLIFLIMAINILHFLDRRFTWFDPHWIHRDGGSSGGMVAILLILALVLKGKASEVG</sequence>
<feature type="transmembrane region" description="Helical" evidence="1">
    <location>
        <begin position="30"/>
        <end position="46"/>
    </location>
</feature>
<feature type="transmembrane region" description="Helical" evidence="1">
    <location>
        <begin position="66"/>
        <end position="86"/>
    </location>
</feature>
<dbReference type="AlphaFoldDB" id="A0A443N045"/>
<dbReference type="PANTHER" id="PTHR35758:SF2">
    <property type="entry name" value="TRANSMEMBRANE PROTEIN"/>
    <property type="match status" value="1"/>
</dbReference>
<evidence type="ECO:0000313" key="2">
    <source>
        <dbReference type="EMBL" id="RWR71881.1"/>
    </source>
</evidence>
<name>A0A443N045_9MAGN</name>
<comment type="caution">
    <text evidence="2">The sequence shown here is derived from an EMBL/GenBank/DDBJ whole genome shotgun (WGS) entry which is preliminary data.</text>
</comment>
<dbReference type="EMBL" id="QPKB01000001">
    <property type="protein sequence ID" value="RWR71881.1"/>
    <property type="molecule type" value="Genomic_DNA"/>
</dbReference>
<evidence type="ECO:0000313" key="3">
    <source>
        <dbReference type="Proteomes" id="UP000283530"/>
    </source>
</evidence>
<feature type="transmembrane region" description="Helical" evidence="1">
    <location>
        <begin position="98"/>
        <end position="119"/>
    </location>
</feature>
<keyword evidence="1" id="KW-1133">Transmembrane helix</keyword>
<evidence type="ECO:0000256" key="1">
    <source>
        <dbReference type="SAM" id="Phobius"/>
    </source>
</evidence>
<dbReference type="OrthoDB" id="1929320at2759"/>
<proteinExistence type="predicted"/>
<accession>A0A443N045</accession>
<gene>
    <name evidence="2" type="ORF">CKAN_00006500</name>
</gene>
<dbReference type="Proteomes" id="UP000283530">
    <property type="component" value="Unassembled WGS sequence"/>
</dbReference>
<organism evidence="2 3">
    <name type="scientific">Cinnamomum micranthum f. kanehirae</name>
    <dbReference type="NCBI Taxonomy" id="337451"/>
    <lineage>
        <taxon>Eukaryota</taxon>
        <taxon>Viridiplantae</taxon>
        <taxon>Streptophyta</taxon>
        <taxon>Embryophyta</taxon>
        <taxon>Tracheophyta</taxon>
        <taxon>Spermatophyta</taxon>
        <taxon>Magnoliopsida</taxon>
        <taxon>Magnoliidae</taxon>
        <taxon>Laurales</taxon>
        <taxon>Lauraceae</taxon>
        <taxon>Cinnamomum</taxon>
    </lineage>
</organism>
<protein>
    <submittedName>
        <fullName evidence="2">Putative transmembrane protein</fullName>
    </submittedName>
</protein>
<keyword evidence="3" id="KW-1185">Reference proteome</keyword>
<keyword evidence="1 2" id="KW-0812">Transmembrane</keyword>
<dbReference type="PANTHER" id="PTHR35758">
    <property type="entry name" value="TRANSMEMBRANE PROTEIN"/>
    <property type="match status" value="1"/>
</dbReference>
<reference evidence="2 3" key="1">
    <citation type="journal article" date="2019" name="Nat. Plants">
        <title>Stout camphor tree genome fills gaps in understanding of flowering plant genome evolution.</title>
        <authorList>
            <person name="Chaw S.M."/>
            <person name="Liu Y.C."/>
            <person name="Wu Y.W."/>
            <person name="Wang H.Y."/>
            <person name="Lin C.I."/>
            <person name="Wu C.S."/>
            <person name="Ke H.M."/>
            <person name="Chang L.Y."/>
            <person name="Hsu C.Y."/>
            <person name="Yang H.T."/>
            <person name="Sudianto E."/>
            <person name="Hsu M.H."/>
            <person name="Wu K.P."/>
            <person name="Wang L.N."/>
            <person name="Leebens-Mack J.H."/>
            <person name="Tsai I.J."/>
        </authorList>
    </citation>
    <scope>NUCLEOTIDE SEQUENCE [LARGE SCALE GENOMIC DNA]</scope>
    <source>
        <strain evidence="3">cv. Chaw 1501</strain>
        <tissue evidence="2">Young leaves</tissue>
    </source>
</reference>
<keyword evidence="1" id="KW-0472">Membrane</keyword>